<organism evidence="1 2">
    <name type="scientific">Solitalea longa</name>
    <dbReference type="NCBI Taxonomy" id="2079460"/>
    <lineage>
        <taxon>Bacteria</taxon>
        <taxon>Pseudomonadati</taxon>
        <taxon>Bacteroidota</taxon>
        <taxon>Sphingobacteriia</taxon>
        <taxon>Sphingobacteriales</taxon>
        <taxon>Sphingobacteriaceae</taxon>
        <taxon>Solitalea</taxon>
    </lineage>
</organism>
<accession>A0A2S5A1T3</accession>
<reference evidence="1 2" key="1">
    <citation type="submission" date="2018-01" db="EMBL/GenBank/DDBJ databases">
        <authorList>
            <person name="Gaut B.S."/>
            <person name="Morton B.R."/>
            <person name="Clegg M.T."/>
            <person name="Duvall M.R."/>
        </authorList>
    </citation>
    <scope>NUCLEOTIDE SEQUENCE [LARGE SCALE GENOMIC DNA]</scope>
    <source>
        <strain evidence="1 2">HR-AV</strain>
    </source>
</reference>
<keyword evidence="2" id="KW-1185">Reference proteome</keyword>
<evidence type="ECO:0000313" key="1">
    <source>
        <dbReference type="EMBL" id="POY36541.1"/>
    </source>
</evidence>
<name>A0A2S5A1T3_9SPHI</name>
<sequence>MCTNAQSFSEFLNDPSIKLTYLGIDFTEVRLMGDATANTYEIKNKYFALINDVVVNESLKYNIAKAFRKPSIVNNLTFVTEHNKAIDADKLVSLNQADYTRLTPEMVQQVVGNYDFGTEKGIGLMFVMEGMNKSIVAAAMYVTFIDMETRKVIFSQRMEGSAGGFGFRNYWVHPVYSVLKNIDSYEFANWKLQNKTKRNQL</sequence>
<dbReference type="Proteomes" id="UP000236893">
    <property type="component" value="Unassembled WGS sequence"/>
</dbReference>
<gene>
    <name evidence="1" type="ORF">C3K47_09195</name>
</gene>
<dbReference type="AlphaFoldDB" id="A0A2S5A1T3"/>
<evidence type="ECO:0000313" key="2">
    <source>
        <dbReference type="Proteomes" id="UP000236893"/>
    </source>
</evidence>
<proteinExistence type="predicted"/>
<protein>
    <submittedName>
        <fullName evidence="1">Uncharacterized protein</fullName>
    </submittedName>
</protein>
<dbReference type="EMBL" id="PQVF01000006">
    <property type="protein sequence ID" value="POY36541.1"/>
    <property type="molecule type" value="Genomic_DNA"/>
</dbReference>
<comment type="caution">
    <text evidence="1">The sequence shown here is derived from an EMBL/GenBank/DDBJ whole genome shotgun (WGS) entry which is preliminary data.</text>
</comment>